<protein>
    <submittedName>
        <fullName evidence="7">Branched-chain amino acid transport system permease protein</fullName>
    </submittedName>
</protein>
<feature type="transmembrane region" description="Helical" evidence="6">
    <location>
        <begin position="214"/>
        <end position="234"/>
    </location>
</feature>
<dbReference type="PANTHER" id="PTHR30482">
    <property type="entry name" value="HIGH-AFFINITY BRANCHED-CHAIN AMINO ACID TRANSPORT SYSTEM PERMEASE"/>
    <property type="match status" value="1"/>
</dbReference>
<dbReference type="InterPro" id="IPR001851">
    <property type="entry name" value="ABC_transp_permease"/>
</dbReference>
<keyword evidence="5 6" id="KW-0472">Membrane</keyword>
<keyword evidence="2" id="KW-1003">Cell membrane</keyword>
<dbReference type="Pfam" id="PF02653">
    <property type="entry name" value="BPD_transp_2"/>
    <property type="match status" value="1"/>
</dbReference>
<evidence type="ECO:0000313" key="7">
    <source>
        <dbReference type="EMBL" id="BAL58507.1"/>
    </source>
</evidence>
<dbReference type="GO" id="GO:0005886">
    <property type="term" value="C:plasma membrane"/>
    <property type="evidence" value="ECO:0007669"/>
    <property type="project" value="UniProtKB-SubCell"/>
</dbReference>
<evidence type="ECO:0000256" key="6">
    <source>
        <dbReference type="SAM" id="Phobius"/>
    </source>
</evidence>
<feature type="transmembrane region" description="Helical" evidence="6">
    <location>
        <begin position="290"/>
        <end position="313"/>
    </location>
</feature>
<keyword evidence="4 6" id="KW-1133">Transmembrane helix</keyword>
<feature type="transmembrane region" description="Helical" evidence="6">
    <location>
        <begin position="168"/>
        <end position="193"/>
    </location>
</feature>
<accession>H5SQZ0</accession>
<dbReference type="PANTHER" id="PTHR30482:SF10">
    <property type="entry name" value="HIGH-AFFINITY BRANCHED-CHAIN AMINO ACID TRANSPORT PROTEIN BRAE"/>
    <property type="match status" value="1"/>
</dbReference>
<evidence type="ECO:0000256" key="5">
    <source>
        <dbReference type="ARBA" id="ARBA00023136"/>
    </source>
</evidence>
<dbReference type="AlphaFoldDB" id="H5SQZ0"/>
<dbReference type="CDD" id="cd06581">
    <property type="entry name" value="TM_PBP1_LivM_like"/>
    <property type="match status" value="1"/>
</dbReference>
<dbReference type="InterPro" id="IPR043428">
    <property type="entry name" value="LivM-like"/>
</dbReference>
<evidence type="ECO:0000256" key="1">
    <source>
        <dbReference type="ARBA" id="ARBA00004651"/>
    </source>
</evidence>
<evidence type="ECO:0000256" key="4">
    <source>
        <dbReference type="ARBA" id="ARBA00022989"/>
    </source>
</evidence>
<feature type="transmembrane region" description="Helical" evidence="6">
    <location>
        <begin position="254"/>
        <end position="278"/>
    </location>
</feature>
<feature type="transmembrane region" description="Helical" evidence="6">
    <location>
        <begin position="84"/>
        <end position="108"/>
    </location>
</feature>
<reference evidence="7" key="2">
    <citation type="journal article" date="2012" name="PLoS ONE">
        <title>A Deeply Branching Thermophilic Bacterium with an Ancient Acetyl-CoA Pathway Dominates a Subsurface Ecosystem.</title>
        <authorList>
            <person name="Takami H."/>
            <person name="Noguchi H."/>
            <person name="Takaki Y."/>
            <person name="Uchiyama I."/>
            <person name="Toyoda A."/>
            <person name="Nishi S."/>
            <person name="Chee G.-J."/>
            <person name="Arai W."/>
            <person name="Nunoura T."/>
            <person name="Itoh T."/>
            <person name="Hattori M."/>
            <person name="Takai K."/>
        </authorList>
    </citation>
    <scope>NUCLEOTIDE SEQUENCE</scope>
</reference>
<name>H5SQZ0_ACEAU</name>
<feature type="transmembrane region" description="Helical" evidence="6">
    <location>
        <begin position="6"/>
        <end position="24"/>
    </location>
</feature>
<feature type="transmembrane region" description="Helical" evidence="6">
    <location>
        <begin position="56"/>
        <end position="77"/>
    </location>
</feature>
<evidence type="ECO:0000256" key="2">
    <source>
        <dbReference type="ARBA" id="ARBA00022475"/>
    </source>
</evidence>
<proteinExistence type="predicted"/>
<gene>
    <name evidence="7" type="ORF">HGMM_OP2C057</name>
</gene>
<comment type="subcellular location">
    <subcellularLocation>
        <location evidence="1">Cell membrane</location>
        <topology evidence="1">Multi-pass membrane protein</topology>
    </subcellularLocation>
</comment>
<reference evidence="7" key="1">
    <citation type="journal article" date="2005" name="Environ. Microbiol.">
        <title>Genetic and functional properties of uncultivated thermophilic crenarchaeotes from a subsurface gold mine as revealed by analysis of genome fragments.</title>
        <authorList>
            <person name="Nunoura T."/>
            <person name="Hirayama H."/>
            <person name="Takami H."/>
            <person name="Oida H."/>
            <person name="Nishi S."/>
            <person name="Shimamura S."/>
            <person name="Suzuki Y."/>
            <person name="Inagaki F."/>
            <person name="Takai K."/>
            <person name="Nealson K.H."/>
            <person name="Horikoshi K."/>
        </authorList>
    </citation>
    <scope>NUCLEOTIDE SEQUENCE</scope>
</reference>
<dbReference type="GO" id="GO:0015658">
    <property type="term" value="F:branched-chain amino acid transmembrane transporter activity"/>
    <property type="evidence" value="ECO:0007669"/>
    <property type="project" value="InterPro"/>
</dbReference>
<dbReference type="EMBL" id="AP011801">
    <property type="protein sequence ID" value="BAL58507.1"/>
    <property type="molecule type" value="Genomic_DNA"/>
</dbReference>
<feature type="transmembrane region" description="Helical" evidence="6">
    <location>
        <begin position="31"/>
        <end position="50"/>
    </location>
</feature>
<evidence type="ECO:0000256" key="3">
    <source>
        <dbReference type="ARBA" id="ARBA00022692"/>
    </source>
</evidence>
<organism evidence="7">
    <name type="scientific">Acetithermum autotrophicum</name>
    <dbReference type="NCBI Taxonomy" id="1446466"/>
    <lineage>
        <taxon>Bacteria</taxon>
        <taxon>Candidatus Bipolaricaulota</taxon>
        <taxon>Candidatus Acetithermum</taxon>
    </lineage>
</organism>
<sequence>MRKYFPLIPVYLLYLGLFLIGSQVRGMWQPMALLAFYAALGQAFNIFMGMTGYVDFGYVAFLALGSYGMALAIASFAASLGTGVIVAGLLLALAMSALLALAVGAIALRLRGAYFAIATIGVNEGVRYLIEGARLWGGSEGIIISRPLREAFGPEGANLLSTFWADTLVYLIAMLAAFITVHYVHSKIGYALMALRQDEDAAKVMGVHTTKYKIIAFITSAALGGLIGATGWVLKLTYVFPADVFAVHYTVEAIVIVLLGGAGTLLGPLAGGIIYAALKYWLSISFPGLQLLLLAPIIILIVVAFPQGLIGVLKARVRGTLWERVIV</sequence>
<keyword evidence="3 6" id="KW-0812">Transmembrane</keyword>